<keyword evidence="3" id="KW-1133">Transmembrane helix</keyword>
<dbReference type="OrthoDB" id="9758182at2"/>
<dbReference type="GO" id="GO:0006537">
    <property type="term" value="P:glutamate biosynthetic process"/>
    <property type="evidence" value="ECO:0007669"/>
    <property type="project" value="InterPro"/>
</dbReference>
<keyword evidence="8" id="KW-1185">Reference proteome</keyword>
<dbReference type="RefSeq" id="WP_002510022.1">
    <property type="nucleotide sequence ID" value="NZ_BKAV01000011.1"/>
</dbReference>
<evidence type="ECO:0000313" key="6">
    <source>
        <dbReference type="EMBL" id="SUJ10696.1"/>
    </source>
</evidence>
<dbReference type="GO" id="GO:0004355">
    <property type="term" value="F:glutamate synthase (NADPH) activity"/>
    <property type="evidence" value="ECO:0007669"/>
    <property type="project" value="UniProtKB-EC"/>
</dbReference>
<evidence type="ECO:0000256" key="3">
    <source>
        <dbReference type="SAM" id="Phobius"/>
    </source>
</evidence>
<proteinExistence type="inferred from homology"/>
<dbReference type="STRING" id="1212545.SARL_06469"/>
<organism evidence="6 7">
    <name type="scientific">Staphylococcus arlettae</name>
    <dbReference type="NCBI Taxonomy" id="29378"/>
    <lineage>
        <taxon>Bacteria</taxon>
        <taxon>Bacillati</taxon>
        <taxon>Bacillota</taxon>
        <taxon>Bacilli</taxon>
        <taxon>Bacillales</taxon>
        <taxon>Staphylococcaceae</taxon>
        <taxon>Staphylococcus</taxon>
    </lineage>
</organism>
<evidence type="ECO:0000313" key="5">
    <source>
        <dbReference type="EMBL" id="GEQ00334.1"/>
    </source>
</evidence>
<dbReference type="Gene3D" id="3.20.20.70">
    <property type="entry name" value="Aldolase class I"/>
    <property type="match status" value="1"/>
</dbReference>
<dbReference type="InterPro" id="IPR024188">
    <property type="entry name" value="GltB"/>
</dbReference>
<dbReference type="Pfam" id="PF01645">
    <property type="entry name" value="Glu_synthase"/>
    <property type="match status" value="1"/>
</dbReference>
<dbReference type="PANTHER" id="PTHR43819">
    <property type="entry name" value="ARCHAEAL-TYPE GLUTAMATE SYNTHASE [NADPH]"/>
    <property type="match status" value="1"/>
</dbReference>
<dbReference type="PANTHER" id="PTHR43819:SF1">
    <property type="entry name" value="ARCHAEAL-TYPE GLUTAMATE SYNTHASE [NADPH]"/>
    <property type="match status" value="1"/>
</dbReference>
<dbReference type="InterPro" id="IPR027283">
    <property type="entry name" value="YerD"/>
</dbReference>
<dbReference type="CDD" id="cd02808">
    <property type="entry name" value="GltS_FMN"/>
    <property type="match status" value="1"/>
</dbReference>
<keyword evidence="3" id="KW-0472">Membrane</keyword>
<feature type="transmembrane region" description="Helical" evidence="3">
    <location>
        <begin position="6"/>
        <end position="31"/>
    </location>
</feature>
<evidence type="ECO:0000313" key="7">
    <source>
        <dbReference type="Proteomes" id="UP000254956"/>
    </source>
</evidence>
<reference evidence="6 7" key="1">
    <citation type="submission" date="2018-06" db="EMBL/GenBank/DDBJ databases">
        <authorList>
            <consortium name="Pathogen Informatics"/>
            <person name="Doyle S."/>
        </authorList>
    </citation>
    <scope>NUCLEOTIDE SEQUENCE [LARGE SCALE GENOMIC DNA]</scope>
    <source>
        <strain evidence="6 7">NCTC12413</strain>
    </source>
</reference>
<dbReference type="AlphaFoldDB" id="A0A2T7BV65"/>
<dbReference type="InterPro" id="IPR013785">
    <property type="entry name" value="Aldolase_TIM"/>
</dbReference>
<dbReference type="PIRSF" id="PIRSF006429">
    <property type="entry name" value="GOGAT_lg_2"/>
    <property type="match status" value="1"/>
</dbReference>
<dbReference type="PIRSF" id="PIRSF500060">
    <property type="entry name" value="UCP500060"/>
    <property type="match status" value="1"/>
</dbReference>
<evidence type="ECO:0000259" key="4">
    <source>
        <dbReference type="Pfam" id="PF01645"/>
    </source>
</evidence>
<dbReference type="Proteomes" id="UP000321598">
    <property type="component" value="Unassembled WGS sequence"/>
</dbReference>
<gene>
    <name evidence="6" type="primary">gltB_1</name>
    <name evidence="6" type="ORF">NCTC12413_00511</name>
    <name evidence="5" type="ORF">SAR03_13710</name>
</gene>
<keyword evidence="3" id="KW-0812">Transmembrane</keyword>
<sequence length="527" mass="58730">MTVLTVLQLIVNVIIVVFLIGGLVLGAVLLFKDKRQKQHSVLRNYPLLARIRYFFEKIGPEMRQYLFLEDTEGKPFSRNDFINIVVAGKYNSRMASFGTQEDYKEGFYIQNTMFPLQTSELNIDQSSMISTFIYHIDNERLFNRDEHREETNIDPYFLTDDDAIVLGAQLAHPFTLKRLVGQSGMSYGALGQRAITALSKGLGQAGTWMNTGEGGLSTYHLKGGGDIIFQIGPGLFGVRDAEGNFDEEEFKRLAQSAEVKAFEIKLAQGAKTRGGHMAGNKVTEEIAEIRNVTPWKTINSPNRFTYINNPNDLLEWVSNLQQIGQKPVGFKIVISKVKEVETLIQTMIRTNQFPDFITIDGGEGGTGATFQELEDGVGLPLFTALPILSGLLEKYDIRDRVKIFASGKLITPDKIAIALALGADLVNIARGMMISVGCIMSQQCHMNTCPVGVATTDEKKERALIIEEKKFRVTNYVTSLHEGLFNIAAAVGVSSPTQISKEHIIMKQHNGDLQSIHDYKLKLIEHQ</sequence>
<name>A0A2T7BV65_9STAP</name>
<accession>A0A2T7BV65</accession>
<evidence type="ECO:0000256" key="2">
    <source>
        <dbReference type="PIRNR" id="PIRNR006429"/>
    </source>
</evidence>
<dbReference type="FunFam" id="3.20.20.70:FF:000156">
    <property type="entry name" value="Glutamate synthase domain protein"/>
    <property type="match status" value="1"/>
</dbReference>
<dbReference type="Proteomes" id="UP000254956">
    <property type="component" value="Unassembled WGS sequence"/>
</dbReference>
<feature type="domain" description="Glutamate synthase" evidence="4">
    <location>
        <begin position="136"/>
        <end position="493"/>
    </location>
</feature>
<evidence type="ECO:0000256" key="1">
    <source>
        <dbReference type="ARBA" id="ARBA00009716"/>
    </source>
</evidence>
<comment type="similarity">
    <text evidence="1 2">Belongs to the glutamate synthase family.</text>
</comment>
<dbReference type="EMBL" id="UGZE01000001">
    <property type="protein sequence ID" value="SUJ10696.1"/>
    <property type="molecule type" value="Genomic_DNA"/>
</dbReference>
<keyword evidence="6" id="KW-0560">Oxidoreductase</keyword>
<protein>
    <submittedName>
        <fullName evidence="5 6">Glutamate synthase</fullName>
        <ecNumber evidence="6">1.4.1.13</ecNumber>
    </submittedName>
</protein>
<reference evidence="5 8" key="2">
    <citation type="submission" date="2019-07" db="EMBL/GenBank/DDBJ databases">
        <title>Whole genome shotgun sequence of Staphylococcus arlettae NBRC 109765.</title>
        <authorList>
            <person name="Hosoyama A."/>
            <person name="Uohara A."/>
            <person name="Ohji S."/>
            <person name="Ichikawa N."/>
        </authorList>
    </citation>
    <scope>NUCLEOTIDE SEQUENCE [LARGE SCALE GENOMIC DNA]</scope>
    <source>
        <strain evidence="5 8">NBRC 109765</strain>
    </source>
</reference>
<evidence type="ECO:0000313" key="8">
    <source>
        <dbReference type="Proteomes" id="UP000321598"/>
    </source>
</evidence>
<dbReference type="SUPFAM" id="SSF51395">
    <property type="entry name" value="FMN-linked oxidoreductases"/>
    <property type="match status" value="1"/>
</dbReference>
<dbReference type="EMBL" id="BKAV01000011">
    <property type="protein sequence ID" value="GEQ00334.1"/>
    <property type="molecule type" value="Genomic_DNA"/>
</dbReference>
<dbReference type="InterPro" id="IPR002932">
    <property type="entry name" value="Glu_synthdom"/>
</dbReference>
<dbReference type="EC" id="1.4.1.13" evidence="6"/>